<dbReference type="EMBL" id="FRCJ01000010">
    <property type="protein sequence ID" value="SHN02626.1"/>
    <property type="molecule type" value="Genomic_DNA"/>
</dbReference>
<gene>
    <name evidence="1" type="ORF">SAMN04488494_0005</name>
</gene>
<organism evidence="1 2">
    <name type="scientific">Xylanibacter ruminicola</name>
    <name type="common">Prevotella ruminicola</name>
    <dbReference type="NCBI Taxonomy" id="839"/>
    <lineage>
        <taxon>Bacteria</taxon>
        <taxon>Pseudomonadati</taxon>
        <taxon>Bacteroidota</taxon>
        <taxon>Bacteroidia</taxon>
        <taxon>Bacteroidales</taxon>
        <taxon>Prevotellaceae</taxon>
        <taxon>Xylanibacter</taxon>
    </lineage>
</organism>
<evidence type="ECO:0000313" key="2">
    <source>
        <dbReference type="Proteomes" id="UP000184280"/>
    </source>
</evidence>
<protein>
    <submittedName>
        <fullName evidence="1">Uncharacterized protein</fullName>
    </submittedName>
</protein>
<evidence type="ECO:0000313" key="1">
    <source>
        <dbReference type="EMBL" id="SHN02626.1"/>
    </source>
</evidence>
<reference evidence="1 2" key="1">
    <citation type="submission" date="2016-11" db="EMBL/GenBank/DDBJ databases">
        <authorList>
            <person name="Jaros S."/>
            <person name="Januszkiewicz K."/>
            <person name="Wedrychowicz H."/>
        </authorList>
    </citation>
    <scope>NUCLEOTIDE SEQUENCE [LARGE SCALE GENOMIC DNA]</scope>
    <source>
        <strain evidence="1 2">BPI-34</strain>
    </source>
</reference>
<dbReference type="Proteomes" id="UP000184280">
    <property type="component" value="Unassembled WGS sequence"/>
</dbReference>
<accession>A0A1M7NG33</accession>
<name>A0A1M7NG33_XYLRU</name>
<proteinExistence type="predicted"/>
<sequence length="101" mass="11986">MFNRVAHQEYVTSHNITSIMGKSRKKTPVCTWCCCKSQKRGKKISHRKFRRKEATVIISGEYDLLPTRQWEIVEQWDLGGDGKHYCGHSPNEEWYIKLMRK</sequence>
<dbReference type="AlphaFoldDB" id="A0A1M7NG33"/>